<keyword evidence="5 8" id="KW-1133">Transmembrane helix</keyword>
<proteinExistence type="inferred from homology"/>
<feature type="transmembrane region" description="Helical" evidence="8">
    <location>
        <begin position="126"/>
        <end position="144"/>
    </location>
</feature>
<sequence length="530" mass="60344">MSQHAPTSQHSPLKSKSSQPLTPAKQAFIALIALMIGYLMGYFMLKGAGLRYAFFYTMPLVLLYALCSSSRKIYWFFLFPFTLLYALYAPIGFTYGKLSYNFLIAGISTDMIEAKEFLQLIPYQNYLIPPLIIGCFLLFGKIVCHYQLHFYRNKSFLFIALLIMLIGQSPMIFIQQIREGSTAYYREQQALNNLVEANAWGESLLSKESRYDNYLLIIGESARKDYHHAYGYPINNTPFMSSANGILVDGLMAGGTSTVPSLKAMLTLSDKQSWEADYTKTLIGLAESAGIKSYWLSNQGYFGTFDTPISALATSSDEKKFMKFGDYGTANTSDLALLQYLEEIVENNPHEKKLIILHLYGSHADACQRIEDYHLIHQVEDPAYNYINCYISSLHKTDHLLESADQLMQKTYNDTGASYSLLYFSDHGQTLFEQNGQYMLGNRDGYYQFEIPLFMTASDINTHHRCKSFKSGLNFTNGLANWMGVHNRLLDPQYSLFDCQDDPEDYGLAQKLKTRQESQEKDQAIDLRGK</sequence>
<feature type="transmembrane region" description="Helical" evidence="8">
    <location>
        <begin position="27"/>
        <end position="44"/>
    </location>
</feature>
<evidence type="ECO:0000256" key="8">
    <source>
        <dbReference type="SAM" id="Phobius"/>
    </source>
</evidence>
<keyword evidence="3" id="KW-0808">Transferase</keyword>
<comment type="similarity">
    <text evidence="7">Belongs to the phosphoethanolamine transferase family.</text>
</comment>
<feature type="transmembrane region" description="Helical" evidence="8">
    <location>
        <begin position="74"/>
        <end position="93"/>
    </location>
</feature>
<dbReference type="Proteomes" id="UP000245217">
    <property type="component" value="Unassembled WGS sequence"/>
</dbReference>
<keyword evidence="11" id="KW-1185">Reference proteome</keyword>
<dbReference type="EMBL" id="QEWV01000010">
    <property type="protein sequence ID" value="PWD90198.1"/>
    <property type="molecule type" value="Genomic_DNA"/>
</dbReference>
<evidence type="ECO:0000313" key="10">
    <source>
        <dbReference type="EMBL" id="PWD90198.1"/>
    </source>
</evidence>
<keyword evidence="6 8" id="KW-0472">Membrane</keyword>
<evidence type="ECO:0000256" key="2">
    <source>
        <dbReference type="ARBA" id="ARBA00022475"/>
    </source>
</evidence>
<feature type="domain" description="Sulfatase N-terminal" evidence="9">
    <location>
        <begin position="213"/>
        <end position="485"/>
    </location>
</feature>
<feature type="transmembrane region" description="Helical" evidence="8">
    <location>
        <begin position="156"/>
        <end position="174"/>
    </location>
</feature>
<evidence type="ECO:0000256" key="7">
    <source>
        <dbReference type="ARBA" id="ARBA00038481"/>
    </source>
</evidence>
<dbReference type="CDD" id="cd16017">
    <property type="entry name" value="LptA"/>
    <property type="match status" value="1"/>
</dbReference>
<keyword evidence="2" id="KW-1003">Cell membrane</keyword>
<dbReference type="PANTHER" id="PTHR30443:SF4">
    <property type="entry name" value="PHOSPHOETHANOLAMINE TRANSFERASE OPGE-RELATED"/>
    <property type="match status" value="1"/>
</dbReference>
<name>A0ABX5L216_9GAMM</name>
<evidence type="ECO:0000256" key="6">
    <source>
        <dbReference type="ARBA" id="ARBA00023136"/>
    </source>
</evidence>
<dbReference type="RefSeq" id="WP_109202196.1">
    <property type="nucleotide sequence ID" value="NZ_QEWS01000018.1"/>
</dbReference>
<dbReference type="InterPro" id="IPR058130">
    <property type="entry name" value="PEA_transf_C"/>
</dbReference>
<feature type="transmembrane region" description="Helical" evidence="8">
    <location>
        <begin position="50"/>
        <end position="67"/>
    </location>
</feature>
<reference evidence="11" key="1">
    <citation type="submission" date="2018-05" db="EMBL/GenBank/DDBJ databases">
        <title>Ignatzschineria dubaiensis sp. nov., isolated from necrotic foot tissues of dromedaries (Camelus dromedarius) and associated maggots in Dubai, United Arab Emirates.</title>
        <authorList>
            <person name="Tsang C.C."/>
            <person name="Tang J.Y.M."/>
            <person name="Fong J.Y.H."/>
            <person name="Kinne J."/>
            <person name="Lee H.H."/>
            <person name="Joseph M."/>
            <person name="Jose S."/>
            <person name="Schuster R.K."/>
            <person name="Tang Y."/>
            <person name="Sivakumar S."/>
            <person name="Chen J.H.K."/>
            <person name="Teng J.L.L."/>
            <person name="Lau S.K.P."/>
            <person name="Wernery U."/>
            <person name="Woo P.C.Y."/>
        </authorList>
    </citation>
    <scope>NUCLEOTIDE SEQUENCE [LARGE SCALE GENOMIC DNA]</scope>
    <source>
        <strain evidence="11">UAE-HKU58</strain>
    </source>
</reference>
<evidence type="ECO:0000256" key="4">
    <source>
        <dbReference type="ARBA" id="ARBA00022692"/>
    </source>
</evidence>
<dbReference type="Pfam" id="PF00884">
    <property type="entry name" value="Sulfatase"/>
    <property type="match status" value="1"/>
</dbReference>
<dbReference type="Gene3D" id="3.40.720.10">
    <property type="entry name" value="Alkaline Phosphatase, subunit A"/>
    <property type="match status" value="1"/>
</dbReference>
<protein>
    <recommendedName>
        <fullName evidence="9">Sulfatase N-terminal domain-containing protein</fullName>
    </recommendedName>
</protein>
<dbReference type="InterPro" id="IPR040423">
    <property type="entry name" value="PEA_transferase"/>
</dbReference>
<evidence type="ECO:0000313" key="11">
    <source>
        <dbReference type="Proteomes" id="UP000245217"/>
    </source>
</evidence>
<evidence type="ECO:0000256" key="5">
    <source>
        <dbReference type="ARBA" id="ARBA00022989"/>
    </source>
</evidence>
<organism evidence="10 11">
    <name type="scientific">Ignatzschineria cameli</name>
    <dbReference type="NCBI Taxonomy" id="2182793"/>
    <lineage>
        <taxon>Bacteria</taxon>
        <taxon>Pseudomonadati</taxon>
        <taxon>Pseudomonadota</taxon>
        <taxon>Gammaproteobacteria</taxon>
        <taxon>Cardiobacteriales</taxon>
        <taxon>Ignatzschineriaceae</taxon>
        <taxon>Ignatzschineria</taxon>
    </lineage>
</organism>
<keyword evidence="4 8" id="KW-0812">Transmembrane</keyword>
<comment type="caution">
    <text evidence="10">The sequence shown here is derived from an EMBL/GenBank/DDBJ whole genome shotgun (WGS) entry which is preliminary data.</text>
</comment>
<gene>
    <name evidence="10" type="ORF">DC078_08920</name>
</gene>
<accession>A0ABX5L216</accession>
<dbReference type="InterPro" id="IPR017850">
    <property type="entry name" value="Alkaline_phosphatase_core_sf"/>
</dbReference>
<evidence type="ECO:0000256" key="1">
    <source>
        <dbReference type="ARBA" id="ARBA00004651"/>
    </source>
</evidence>
<evidence type="ECO:0000256" key="3">
    <source>
        <dbReference type="ARBA" id="ARBA00022679"/>
    </source>
</evidence>
<dbReference type="PANTHER" id="PTHR30443">
    <property type="entry name" value="INNER MEMBRANE PROTEIN"/>
    <property type="match status" value="1"/>
</dbReference>
<evidence type="ECO:0000259" key="9">
    <source>
        <dbReference type="Pfam" id="PF00884"/>
    </source>
</evidence>
<dbReference type="SUPFAM" id="SSF53649">
    <property type="entry name" value="Alkaline phosphatase-like"/>
    <property type="match status" value="1"/>
</dbReference>
<comment type="subcellular location">
    <subcellularLocation>
        <location evidence="1">Cell membrane</location>
        <topology evidence="1">Multi-pass membrane protein</topology>
    </subcellularLocation>
</comment>
<dbReference type="InterPro" id="IPR000917">
    <property type="entry name" value="Sulfatase_N"/>
</dbReference>